<dbReference type="Pfam" id="PF14221">
    <property type="entry name" value="DUF4330"/>
    <property type="match status" value="1"/>
</dbReference>
<reference evidence="3" key="1">
    <citation type="submission" date="2016-11" db="EMBL/GenBank/DDBJ databases">
        <authorList>
            <person name="Varghese N."/>
            <person name="Submissions S."/>
        </authorList>
    </citation>
    <scope>NUCLEOTIDE SEQUENCE [LARGE SCALE GENOMIC DNA]</scope>
    <source>
        <strain evidence="3">DSM 18095</strain>
    </source>
</reference>
<keyword evidence="3" id="KW-1185">Reference proteome</keyword>
<keyword evidence="1" id="KW-0472">Membrane</keyword>
<accession>A0A1M4V850</accession>
<dbReference type="AlphaFoldDB" id="A0A1M4V850"/>
<gene>
    <name evidence="2" type="ORF">SAMN02745784_01397</name>
</gene>
<feature type="transmembrane region" description="Helical" evidence="1">
    <location>
        <begin position="16"/>
        <end position="37"/>
    </location>
</feature>
<sequence>MKLIDEKGRIFGKINILDFIAMVLAVFLIFLSGLKVLNKDLTDLSVKDEIVNVEVEATIVIDKGYLDVIKVGDQLGEMKHYLDAYVEDVEILPVEVTNLDKDGNVVMSIDPMMEKARIKFKATTPYKNYSYKFGKQELRQGKTIFIESDLYRLKAQIVSLKVVD</sequence>
<proteinExistence type="predicted"/>
<name>A0A1M4V850_9FIRM</name>
<keyword evidence="1" id="KW-0812">Transmembrane</keyword>
<dbReference type="GeneID" id="90995758"/>
<dbReference type="InterPro" id="IPR025480">
    <property type="entry name" value="DUF4330"/>
</dbReference>
<evidence type="ECO:0000313" key="2">
    <source>
        <dbReference type="EMBL" id="SHE65060.1"/>
    </source>
</evidence>
<dbReference type="Proteomes" id="UP000184114">
    <property type="component" value="Unassembled WGS sequence"/>
</dbReference>
<keyword evidence="1" id="KW-1133">Transmembrane helix</keyword>
<dbReference type="RefSeq" id="WP_072974691.1">
    <property type="nucleotide sequence ID" value="NZ_FQTY01000004.1"/>
</dbReference>
<protein>
    <recommendedName>
        <fullName evidence="4">DUF4330 domain-containing protein</fullName>
    </recommendedName>
</protein>
<dbReference type="EMBL" id="FQTY01000004">
    <property type="protein sequence ID" value="SHE65060.1"/>
    <property type="molecule type" value="Genomic_DNA"/>
</dbReference>
<evidence type="ECO:0000313" key="3">
    <source>
        <dbReference type="Proteomes" id="UP000184114"/>
    </source>
</evidence>
<evidence type="ECO:0000256" key="1">
    <source>
        <dbReference type="SAM" id="Phobius"/>
    </source>
</evidence>
<evidence type="ECO:0008006" key="4">
    <source>
        <dbReference type="Google" id="ProtNLM"/>
    </source>
</evidence>
<organism evidence="2 3">
    <name type="scientific">Tissierella praeacuta DSM 18095</name>
    <dbReference type="NCBI Taxonomy" id="1123404"/>
    <lineage>
        <taxon>Bacteria</taxon>
        <taxon>Bacillati</taxon>
        <taxon>Bacillota</taxon>
        <taxon>Tissierellia</taxon>
        <taxon>Tissierellales</taxon>
        <taxon>Tissierellaceae</taxon>
        <taxon>Tissierella</taxon>
    </lineage>
</organism>
<dbReference type="STRING" id="1123404.SAMN02745784_01397"/>